<dbReference type="SUPFAM" id="SSF48317">
    <property type="entry name" value="Acid phosphatase/Vanadium-dependent haloperoxidase"/>
    <property type="match status" value="1"/>
</dbReference>
<gene>
    <name evidence="2" type="ORF">QOZ88_14125</name>
</gene>
<sequence>MSFPSGHPGSAAAFVTGLALESPGAGAALAPLALGIGYSRVHYPGDVLAGLAVGGAVAASARRGWQVIAGRPRDVERFVELQ</sequence>
<evidence type="ECO:0000313" key="2">
    <source>
        <dbReference type="EMBL" id="MDP5183772.1"/>
    </source>
</evidence>
<organism evidence="2 3">
    <name type="scientific">Blastococcus carthaginiensis</name>
    <dbReference type="NCBI Taxonomy" id="3050034"/>
    <lineage>
        <taxon>Bacteria</taxon>
        <taxon>Bacillati</taxon>
        <taxon>Actinomycetota</taxon>
        <taxon>Actinomycetes</taxon>
        <taxon>Geodermatophilales</taxon>
        <taxon>Geodermatophilaceae</taxon>
        <taxon>Blastococcus</taxon>
    </lineage>
</organism>
<keyword evidence="3" id="KW-1185">Reference proteome</keyword>
<feature type="domain" description="Phosphatidic acid phosphatase type 2/haloperoxidase" evidence="1">
    <location>
        <begin position="2"/>
        <end position="61"/>
    </location>
</feature>
<dbReference type="Gene3D" id="1.20.144.10">
    <property type="entry name" value="Phosphatidic acid phosphatase type 2/haloperoxidase"/>
    <property type="match status" value="1"/>
</dbReference>
<comment type="caution">
    <text evidence="2">The sequence shown here is derived from an EMBL/GenBank/DDBJ whole genome shotgun (WGS) entry which is preliminary data.</text>
</comment>
<dbReference type="Pfam" id="PF01569">
    <property type="entry name" value="PAP2"/>
    <property type="match status" value="1"/>
</dbReference>
<accession>A0ABT9IDX4</accession>
<dbReference type="InterPro" id="IPR036938">
    <property type="entry name" value="PAP2/HPO_sf"/>
</dbReference>
<name>A0ABT9IDX4_9ACTN</name>
<evidence type="ECO:0000313" key="3">
    <source>
        <dbReference type="Proteomes" id="UP001233673"/>
    </source>
</evidence>
<dbReference type="EMBL" id="JASNFN010000016">
    <property type="protein sequence ID" value="MDP5183772.1"/>
    <property type="molecule type" value="Genomic_DNA"/>
</dbReference>
<protein>
    <submittedName>
        <fullName evidence="2">Phosphatase PAP2 family protein</fullName>
    </submittedName>
</protein>
<dbReference type="Proteomes" id="UP001233673">
    <property type="component" value="Unassembled WGS sequence"/>
</dbReference>
<dbReference type="InterPro" id="IPR000326">
    <property type="entry name" value="PAP2/HPO"/>
</dbReference>
<proteinExistence type="predicted"/>
<dbReference type="RefSeq" id="WP_306000457.1">
    <property type="nucleotide sequence ID" value="NZ_JASNFN010000016.1"/>
</dbReference>
<reference evidence="3" key="1">
    <citation type="submission" date="2023-05" db="EMBL/GenBank/DDBJ databases">
        <title>Draft genome of Pseudofrankia sp. BMG5.37.</title>
        <authorList>
            <person name="Gtari M."/>
            <person name="Ghodhbane F."/>
            <person name="Sbissi I."/>
        </authorList>
    </citation>
    <scope>NUCLEOTIDE SEQUENCE [LARGE SCALE GENOMIC DNA]</scope>
    <source>
        <strain evidence="3">BMG 814</strain>
    </source>
</reference>
<evidence type="ECO:0000259" key="1">
    <source>
        <dbReference type="Pfam" id="PF01569"/>
    </source>
</evidence>